<dbReference type="eggNOG" id="ENOG502RMF7">
    <property type="taxonomic scope" value="Eukaryota"/>
</dbReference>
<dbReference type="Pfam" id="PF12874">
    <property type="entry name" value="zf-met"/>
    <property type="match status" value="2"/>
</dbReference>
<feature type="compositionally biased region" description="Basic and acidic residues" evidence="1">
    <location>
        <begin position="1"/>
        <end position="21"/>
    </location>
</feature>
<name>S2JFB5_MUCC1</name>
<feature type="domain" description="C2H2-type" evidence="2">
    <location>
        <begin position="70"/>
        <end position="91"/>
    </location>
</feature>
<dbReference type="SMART" id="SM00355">
    <property type="entry name" value="ZnF_C2H2"/>
    <property type="match status" value="4"/>
</dbReference>
<evidence type="ECO:0000313" key="4">
    <source>
        <dbReference type="Proteomes" id="UP000014254"/>
    </source>
</evidence>
<accession>S2JFB5</accession>
<dbReference type="InterPro" id="IPR013087">
    <property type="entry name" value="Znf_C2H2_type"/>
</dbReference>
<reference evidence="4" key="1">
    <citation type="submission" date="2013-05" db="EMBL/GenBank/DDBJ databases">
        <title>The Genome sequence of Mucor circinelloides f. circinelloides 1006PhL.</title>
        <authorList>
            <consortium name="The Broad Institute Genomics Platform"/>
            <person name="Cuomo C."/>
            <person name="Earl A."/>
            <person name="Findley K."/>
            <person name="Lee S.C."/>
            <person name="Walker B."/>
            <person name="Young S."/>
            <person name="Zeng Q."/>
            <person name="Gargeya S."/>
            <person name="Fitzgerald M."/>
            <person name="Haas B."/>
            <person name="Abouelleil A."/>
            <person name="Allen A.W."/>
            <person name="Alvarado L."/>
            <person name="Arachchi H.M."/>
            <person name="Berlin A.M."/>
            <person name="Chapman S.B."/>
            <person name="Gainer-Dewar J."/>
            <person name="Goldberg J."/>
            <person name="Griggs A."/>
            <person name="Gujja S."/>
            <person name="Hansen M."/>
            <person name="Howarth C."/>
            <person name="Imamovic A."/>
            <person name="Ireland A."/>
            <person name="Larimer J."/>
            <person name="McCowan C."/>
            <person name="Murphy C."/>
            <person name="Pearson M."/>
            <person name="Poon T.W."/>
            <person name="Priest M."/>
            <person name="Roberts A."/>
            <person name="Saif S."/>
            <person name="Shea T."/>
            <person name="Sisk P."/>
            <person name="Sykes S."/>
            <person name="Wortman J."/>
            <person name="Nusbaum C."/>
            <person name="Birren B."/>
        </authorList>
    </citation>
    <scope>NUCLEOTIDE SEQUENCE [LARGE SCALE GENOMIC DNA]</scope>
    <source>
        <strain evidence="4">1006PhL</strain>
    </source>
</reference>
<dbReference type="PROSITE" id="PS00028">
    <property type="entry name" value="ZINC_FINGER_C2H2_1"/>
    <property type="match status" value="3"/>
</dbReference>
<dbReference type="Gene3D" id="3.30.160.60">
    <property type="entry name" value="Classic Zinc Finger"/>
    <property type="match status" value="1"/>
</dbReference>
<evidence type="ECO:0000256" key="1">
    <source>
        <dbReference type="SAM" id="MobiDB-lite"/>
    </source>
</evidence>
<feature type="region of interest" description="Disordered" evidence="1">
    <location>
        <begin position="1"/>
        <end position="40"/>
    </location>
</feature>
<dbReference type="Proteomes" id="UP000014254">
    <property type="component" value="Unassembled WGS sequence"/>
</dbReference>
<organism evidence="3 4">
    <name type="scientific">Mucor circinelloides f. circinelloides (strain 1006PhL)</name>
    <name type="common">Mucormycosis agent</name>
    <name type="synonym">Calyptromyces circinelloides</name>
    <dbReference type="NCBI Taxonomy" id="1220926"/>
    <lineage>
        <taxon>Eukaryota</taxon>
        <taxon>Fungi</taxon>
        <taxon>Fungi incertae sedis</taxon>
        <taxon>Mucoromycota</taxon>
        <taxon>Mucoromycotina</taxon>
        <taxon>Mucoromycetes</taxon>
        <taxon>Mucorales</taxon>
        <taxon>Mucorineae</taxon>
        <taxon>Mucoraceae</taxon>
        <taxon>Mucor</taxon>
    </lineage>
</organism>
<feature type="domain" description="C2H2-type" evidence="2">
    <location>
        <begin position="117"/>
        <end position="138"/>
    </location>
</feature>
<proteinExistence type="predicted"/>
<keyword evidence="4" id="KW-1185">Reference proteome</keyword>
<dbReference type="InParanoid" id="S2JFB5"/>
<protein>
    <recommendedName>
        <fullName evidence="2">C2H2-type domain-containing protein</fullName>
    </recommendedName>
</protein>
<dbReference type="AlphaFoldDB" id="S2JFB5"/>
<sequence>MEAIDKKKRDSDDIKLEDYKPDPPVIDTSTLIDDESSTEDRDIKQEATKNHDSLPQQMDIFEGKDYYYLCDLCKERMPNLLTVIKHRKSVHKVKPYNTSMVKNFDSEPDIHDPNFYCKPCEVHYSSRNTYRSHLRKAHFMILKTLPKRKKPQNTIVPDPDDPNHYCRACDYVYATKLKYKYHCRYAHGMTSIELGNQGYLANGIVDTHCKICDMRLASKTTYKSHLFTIHKLDWRQIHEEPRDILPDIRDPNNYCNYIPYINQRPRKPAWNQMLTIPTITAVLVKGNTAVTPDIERIFVLYIR</sequence>
<evidence type="ECO:0000313" key="3">
    <source>
        <dbReference type="EMBL" id="EPB87177.1"/>
    </source>
</evidence>
<feature type="domain" description="C2H2-type" evidence="2">
    <location>
        <begin position="166"/>
        <end position="187"/>
    </location>
</feature>
<dbReference type="VEuPathDB" id="FungiDB:HMPREF1544_06002"/>
<dbReference type="EMBL" id="KE123973">
    <property type="protein sequence ID" value="EPB87177.1"/>
    <property type="molecule type" value="Genomic_DNA"/>
</dbReference>
<evidence type="ECO:0000259" key="2">
    <source>
        <dbReference type="PROSITE" id="PS00028"/>
    </source>
</evidence>
<dbReference type="OrthoDB" id="10334133at2759"/>
<gene>
    <name evidence="3" type="ORF">HMPREF1544_06002</name>
</gene>